<dbReference type="RefSeq" id="XP_051360339.1">
    <property type="nucleotide sequence ID" value="XM_051508596.1"/>
</dbReference>
<comment type="caution">
    <text evidence="11">The sequence shown here is derived from an EMBL/GenBank/DDBJ whole genome shotgun (WGS) entry which is preliminary data.</text>
</comment>
<feature type="chain" id="PRO_5040413844" evidence="10">
    <location>
        <begin position="20"/>
        <end position="330"/>
    </location>
</feature>
<dbReference type="PANTHER" id="PTHR12692:SF0">
    <property type="entry name" value="GH11935P"/>
    <property type="match status" value="1"/>
</dbReference>
<gene>
    <name evidence="11" type="ORF">J7T54_001899</name>
</gene>
<dbReference type="AlphaFoldDB" id="A0A9P9XXK9"/>
<keyword evidence="4 9" id="KW-0812">Transmembrane</keyword>
<dbReference type="GO" id="GO:0018279">
    <property type="term" value="P:protein N-linked glycosylation via asparagine"/>
    <property type="evidence" value="ECO:0007669"/>
    <property type="project" value="TreeGrafter"/>
</dbReference>
<evidence type="ECO:0000313" key="12">
    <source>
        <dbReference type="Proteomes" id="UP001055219"/>
    </source>
</evidence>
<comment type="similarity">
    <text evidence="3">Belongs to the OST3/OST6 family.</text>
</comment>
<evidence type="ECO:0000313" key="11">
    <source>
        <dbReference type="EMBL" id="KAI6779483.1"/>
    </source>
</evidence>
<comment type="subcellular location">
    <subcellularLocation>
        <location evidence="2">Endoplasmic reticulum membrane</location>
        <topology evidence="2">Multi-pass membrane protein</topology>
    </subcellularLocation>
</comment>
<keyword evidence="7 9" id="KW-1133">Transmembrane helix</keyword>
<feature type="transmembrane region" description="Helical" evidence="9">
    <location>
        <begin position="265"/>
        <end position="284"/>
    </location>
</feature>
<evidence type="ECO:0000256" key="10">
    <source>
        <dbReference type="SAM" id="SignalP"/>
    </source>
</evidence>
<evidence type="ECO:0000256" key="2">
    <source>
        <dbReference type="ARBA" id="ARBA00004477"/>
    </source>
</evidence>
<evidence type="ECO:0000256" key="3">
    <source>
        <dbReference type="ARBA" id="ARBA00009561"/>
    </source>
</evidence>
<protein>
    <submittedName>
        <fullName evidence="11">Magnesium transporter protein 1</fullName>
    </submittedName>
</protein>
<dbReference type="FunFam" id="3.40.30.10:FF:000302">
    <property type="entry name" value="Oligosaccharyl transferase subunit (Gamma), putative"/>
    <property type="match status" value="1"/>
</dbReference>
<feature type="transmembrane region" description="Helical" evidence="9">
    <location>
        <begin position="183"/>
        <end position="205"/>
    </location>
</feature>
<evidence type="ECO:0000256" key="9">
    <source>
        <dbReference type="SAM" id="Phobius"/>
    </source>
</evidence>
<reference evidence="11" key="2">
    <citation type="submission" date="2022-07" db="EMBL/GenBank/DDBJ databases">
        <authorList>
            <person name="Goncalves M.F.M."/>
            <person name="Hilario S."/>
            <person name="Van De Peer Y."/>
            <person name="Esteves A.C."/>
            <person name="Alves A."/>
        </authorList>
    </citation>
    <scope>NUCLEOTIDE SEQUENCE</scope>
    <source>
        <strain evidence="11">MUM 19.33</strain>
    </source>
</reference>
<dbReference type="PANTHER" id="PTHR12692">
    <property type="entry name" value="DOLICHYL-DIPHOSPHOOLIGOSACCHARIDE--PROTEIN GLYCOSYLTRANSFERASE-RELATED"/>
    <property type="match status" value="1"/>
</dbReference>
<dbReference type="GO" id="GO:0008250">
    <property type="term" value="C:oligosaccharyltransferase complex"/>
    <property type="evidence" value="ECO:0007669"/>
    <property type="project" value="TreeGrafter"/>
</dbReference>
<dbReference type="Gene3D" id="3.40.30.10">
    <property type="entry name" value="Glutaredoxin"/>
    <property type="match status" value="1"/>
</dbReference>
<accession>A0A9P9XXK9</accession>
<keyword evidence="6" id="KW-0256">Endoplasmic reticulum</keyword>
<evidence type="ECO:0000256" key="1">
    <source>
        <dbReference type="ARBA" id="ARBA00002791"/>
    </source>
</evidence>
<dbReference type="InterPro" id="IPR021149">
    <property type="entry name" value="OligosaccharylTrfase_OST3/OST6"/>
</dbReference>
<evidence type="ECO:0000256" key="5">
    <source>
        <dbReference type="ARBA" id="ARBA00022729"/>
    </source>
</evidence>
<evidence type="ECO:0000256" key="7">
    <source>
        <dbReference type="ARBA" id="ARBA00022989"/>
    </source>
</evidence>
<dbReference type="Proteomes" id="UP001055219">
    <property type="component" value="Unassembled WGS sequence"/>
</dbReference>
<dbReference type="GeneID" id="75828416"/>
<comment type="function">
    <text evidence="1">Subunit of the oligosaccharyl transferase (OST) complex that catalyzes the initial transfer of a defined glycan (Glc(3)Man(9)GlcNAc(2) in eukaryotes) from the lipid carrier dolichol-pyrophosphate to an asparagine residue within an Asn-X-Ser/Thr consensus motif in nascent polypeptide chains, the first step in protein N-glycosylation. N-glycosylation occurs cotranslationally and the complex associates with the Sec61 complex at the channel-forming translocon complex that mediates protein translocation across the endoplasmic reticulum (ER). All subunits are required for a maximal enzyme activity.</text>
</comment>
<keyword evidence="8 9" id="KW-0472">Membrane</keyword>
<proteinExistence type="inferred from homology"/>
<evidence type="ECO:0000256" key="4">
    <source>
        <dbReference type="ARBA" id="ARBA00022692"/>
    </source>
</evidence>
<sequence>MRFFKSLLSATLLIAGALAAKKSPTERFSEYHTKALSSSPLKLSETSYKSLTSTPRDYSVVVLLTALESRFGCQLCRDFQPEYDLLGKGWVKGDKKAESRLLFGTLDFVDGRDVFVSLGLQTAPVLLLFQPTEGPHAVASKDPIRYDFTTGPPTAEQVHGWLSRHLTDRPHPPVQRPINWQRWASAITIILGGITLLATASPYILPVIQNRALWATGSMFFVLLFTSGYMFCQIRNVPYVTGNGKGGVSYFAGSFQNQHGLETQVVGGLYGILAITFTVLVTKVPAIPNPRYQQVAAVACGGTIFLLQSALLSIFRIKNGGYPFSLPPFM</sequence>
<dbReference type="OrthoDB" id="67566at2759"/>
<feature type="signal peptide" evidence="10">
    <location>
        <begin position="1"/>
        <end position="19"/>
    </location>
</feature>
<reference evidence="11" key="1">
    <citation type="journal article" date="2021" name="J Fungi (Basel)">
        <title>Genomic and Metabolomic Analyses of the Marine Fungus Emericellopsis cladophorae: Insights into Saltwater Adaptability Mechanisms and Its Biosynthetic Potential.</title>
        <authorList>
            <person name="Goncalves M.F.M."/>
            <person name="Hilario S."/>
            <person name="Van de Peer Y."/>
            <person name="Esteves A.C."/>
            <person name="Alves A."/>
        </authorList>
    </citation>
    <scope>NUCLEOTIDE SEQUENCE</scope>
    <source>
        <strain evidence="11">MUM 19.33</strain>
    </source>
</reference>
<dbReference type="Pfam" id="PF04756">
    <property type="entry name" value="OST3_OST6"/>
    <property type="match status" value="1"/>
</dbReference>
<evidence type="ECO:0000256" key="8">
    <source>
        <dbReference type="ARBA" id="ARBA00023136"/>
    </source>
</evidence>
<name>A0A9P9XXK9_9HYPO</name>
<feature type="transmembrane region" description="Helical" evidence="9">
    <location>
        <begin position="212"/>
        <end position="231"/>
    </location>
</feature>
<evidence type="ECO:0000256" key="6">
    <source>
        <dbReference type="ARBA" id="ARBA00022824"/>
    </source>
</evidence>
<dbReference type="EMBL" id="JAGIXG020000046">
    <property type="protein sequence ID" value="KAI6779483.1"/>
    <property type="molecule type" value="Genomic_DNA"/>
</dbReference>
<keyword evidence="12" id="KW-1185">Reference proteome</keyword>
<organism evidence="11 12">
    <name type="scientific">Emericellopsis cladophorae</name>
    <dbReference type="NCBI Taxonomy" id="2686198"/>
    <lineage>
        <taxon>Eukaryota</taxon>
        <taxon>Fungi</taxon>
        <taxon>Dikarya</taxon>
        <taxon>Ascomycota</taxon>
        <taxon>Pezizomycotina</taxon>
        <taxon>Sordariomycetes</taxon>
        <taxon>Hypocreomycetidae</taxon>
        <taxon>Hypocreales</taxon>
        <taxon>Bionectriaceae</taxon>
        <taxon>Emericellopsis</taxon>
    </lineage>
</organism>
<feature type="transmembrane region" description="Helical" evidence="9">
    <location>
        <begin position="296"/>
        <end position="317"/>
    </location>
</feature>
<keyword evidence="5 10" id="KW-0732">Signal</keyword>